<accession>A0A8J5I6E0</accession>
<dbReference type="Gene3D" id="1.10.3520.10">
    <property type="entry name" value="Glycolipid transfer protein"/>
    <property type="match status" value="2"/>
</dbReference>
<dbReference type="InterPro" id="IPR036497">
    <property type="entry name" value="GLTP_sf"/>
</dbReference>
<dbReference type="Proteomes" id="UP000734854">
    <property type="component" value="Unassembled WGS sequence"/>
</dbReference>
<protein>
    <recommendedName>
        <fullName evidence="2">Glycolipid transfer protein domain-containing protein</fullName>
    </recommendedName>
</protein>
<dbReference type="PANTHER" id="PTHR10219">
    <property type="entry name" value="GLYCOLIPID TRANSFER PROTEIN-RELATED"/>
    <property type="match status" value="1"/>
</dbReference>
<dbReference type="AlphaFoldDB" id="A0A8J5I6E0"/>
<feature type="domain" description="Glycolipid transfer protein" evidence="2">
    <location>
        <begin position="194"/>
        <end position="255"/>
    </location>
</feature>
<gene>
    <name evidence="3" type="ORF">ZIOFF_001758</name>
</gene>
<dbReference type="GO" id="GO:0005829">
    <property type="term" value="C:cytosol"/>
    <property type="evidence" value="ECO:0007669"/>
    <property type="project" value="TreeGrafter"/>
</dbReference>
<dbReference type="PANTHER" id="PTHR10219:SF25">
    <property type="entry name" value="PLECKSTRIN HOMOLOGY DOMAIN-CONTAINING FAMILY A MEMBER 8"/>
    <property type="match status" value="1"/>
</dbReference>
<sequence length="293" mass="32209">MAGTVFTPLLEGMKNVKSENGIMLTKPFLDVCKSVLPILDNFGAALAIVKSDIGGNITRLENKYNSDPPKFEHLYSMVQMEVDSKTAKGSSSCTNGLLWLTRVEVGVELKGLCCNKHYGFLEKLCLSDWTPHVHCGLLCIHMVDLHLPITLLPANAMVALGLAIMLSPNIAKLAVTAPIVGSATLQTEPEYMGAMDFQVDLFRNLLDRPEWTMTQVCNDSYSKTLKKWHGWLASSSFLVAIKLIPDRKKFMELIGGSGNLNADIEQFCKTFAPLLAENHKFLASVGLDDMKAS</sequence>
<name>A0A8J5I6E0_ZINOF</name>
<keyword evidence="4" id="KW-1185">Reference proteome</keyword>
<dbReference type="InterPro" id="IPR014830">
    <property type="entry name" value="Glycolipid_transfer_prot_dom"/>
</dbReference>
<dbReference type="GO" id="GO:1902387">
    <property type="term" value="F:ceramide 1-phosphate binding"/>
    <property type="evidence" value="ECO:0007669"/>
    <property type="project" value="TreeGrafter"/>
</dbReference>
<dbReference type="GO" id="GO:0016020">
    <property type="term" value="C:membrane"/>
    <property type="evidence" value="ECO:0007669"/>
    <property type="project" value="TreeGrafter"/>
</dbReference>
<organism evidence="3 4">
    <name type="scientific">Zingiber officinale</name>
    <name type="common">Ginger</name>
    <name type="synonym">Amomum zingiber</name>
    <dbReference type="NCBI Taxonomy" id="94328"/>
    <lineage>
        <taxon>Eukaryota</taxon>
        <taxon>Viridiplantae</taxon>
        <taxon>Streptophyta</taxon>
        <taxon>Embryophyta</taxon>
        <taxon>Tracheophyta</taxon>
        <taxon>Spermatophyta</taxon>
        <taxon>Magnoliopsida</taxon>
        <taxon>Liliopsida</taxon>
        <taxon>Zingiberales</taxon>
        <taxon>Zingiberaceae</taxon>
        <taxon>Zingiber</taxon>
    </lineage>
</organism>
<evidence type="ECO:0000313" key="3">
    <source>
        <dbReference type="EMBL" id="KAG6536698.1"/>
    </source>
</evidence>
<evidence type="ECO:0000256" key="1">
    <source>
        <dbReference type="ARBA" id="ARBA00022448"/>
    </source>
</evidence>
<dbReference type="GO" id="GO:1902388">
    <property type="term" value="F:ceramide 1-phosphate transfer activity"/>
    <property type="evidence" value="ECO:0007669"/>
    <property type="project" value="TreeGrafter"/>
</dbReference>
<dbReference type="SUPFAM" id="SSF110004">
    <property type="entry name" value="Glycolipid transfer protein, GLTP"/>
    <property type="match status" value="2"/>
</dbReference>
<feature type="domain" description="Glycolipid transfer protein" evidence="2">
    <location>
        <begin position="24"/>
        <end position="102"/>
    </location>
</feature>
<dbReference type="EMBL" id="JACMSC010000001">
    <property type="protein sequence ID" value="KAG6536698.1"/>
    <property type="molecule type" value="Genomic_DNA"/>
</dbReference>
<evidence type="ECO:0000313" key="4">
    <source>
        <dbReference type="Proteomes" id="UP000734854"/>
    </source>
</evidence>
<dbReference type="Pfam" id="PF08718">
    <property type="entry name" value="GLTP"/>
    <property type="match status" value="2"/>
</dbReference>
<evidence type="ECO:0000259" key="2">
    <source>
        <dbReference type="Pfam" id="PF08718"/>
    </source>
</evidence>
<comment type="caution">
    <text evidence="3">The sequence shown here is derived from an EMBL/GenBank/DDBJ whole genome shotgun (WGS) entry which is preliminary data.</text>
</comment>
<reference evidence="3 4" key="1">
    <citation type="submission" date="2020-08" db="EMBL/GenBank/DDBJ databases">
        <title>Plant Genome Project.</title>
        <authorList>
            <person name="Zhang R.-G."/>
        </authorList>
    </citation>
    <scope>NUCLEOTIDE SEQUENCE [LARGE SCALE GENOMIC DNA]</scope>
    <source>
        <tissue evidence="3">Rhizome</tissue>
    </source>
</reference>
<keyword evidence="1" id="KW-0813">Transport</keyword>
<proteinExistence type="predicted"/>